<dbReference type="InParanoid" id="Q6R9J1"/>
<accession>Q6R9J1</accession>
<keyword evidence="1" id="KW-0496">Mitochondrion</keyword>
<sequence length="117" mass="12986">MENNILLSSFETSVLLCAICTIILVGTATCRRLRGEQTSLGKRPREDEILDLPQKRIWKRGSHHPPVNPEAPQIEGVPEAPQLEAGTPVASPVQVEEVKQEGHQKCRDIIGIQDESR</sequence>
<organism evidence="1 2">
    <name type="scientific">Zea mays</name>
    <name type="common">Maize</name>
    <dbReference type="NCBI Taxonomy" id="4577"/>
    <lineage>
        <taxon>Eukaryota</taxon>
        <taxon>Viridiplantae</taxon>
        <taxon>Streptophyta</taxon>
        <taxon>Embryophyta</taxon>
        <taxon>Tracheophyta</taxon>
        <taxon>Spermatophyta</taxon>
        <taxon>Magnoliopsida</taxon>
        <taxon>Liliopsida</taxon>
        <taxon>Poales</taxon>
        <taxon>Poaceae</taxon>
        <taxon>PACMAD clade</taxon>
        <taxon>Panicoideae</taxon>
        <taxon>Andropogonodae</taxon>
        <taxon>Andropogoneae</taxon>
        <taxon>Tripsacinae</taxon>
        <taxon>Zea</taxon>
    </lineage>
</organism>
<dbReference type="RefSeq" id="YP_588317.1">
    <property type="nucleotide sequence ID" value="NC_007982.1"/>
</dbReference>
<gene>
    <name evidence="1" type="primary">orf117-b</name>
</gene>
<dbReference type="Proteomes" id="UP000007305">
    <property type="component" value="Mitochondrion"/>
</dbReference>
<name>Q6R9J1_MAIZE</name>
<dbReference type="GeneID" id="4055945"/>
<dbReference type="STRING" id="4577.Q6R9J1"/>
<evidence type="ECO:0000313" key="2">
    <source>
        <dbReference type="Proteomes" id="UP000007305"/>
    </source>
</evidence>
<proteinExistence type="predicted"/>
<dbReference type="EMBL" id="AY506529">
    <property type="protein sequence ID" value="AAR91131.1"/>
    <property type="molecule type" value="Genomic_DNA"/>
</dbReference>
<keyword evidence="2" id="KW-1185">Reference proteome</keyword>
<protein>
    <submittedName>
        <fullName evidence="1">Uncharacterized protein orf117-b</fullName>
    </submittedName>
</protein>
<dbReference type="AlphaFoldDB" id="Q6R9J1"/>
<evidence type="ECO:0000313" key="1">
    <source>
        <dbReference type="EMBL" id="AAR91131.1"/>
    </source>
</evidence>
<reference evidence="1 2" key="1">
    <citation type="journal article" date="2004" name="Plant Physiol.">
        <title>Sequence and comparative analysis of the maize NB mitochondrial genome.</title>
        <authorList>
            <person name="Clifton S.W."/>
            <person name="Minx P."/>
            <person name="Fauron C.M.-R."/>
            <person name="Gibson M."/>
            <person name="Allen J.O."/>
            <person name="Sun H."/>
            <person name="Thompson M."/>
            <person name="Barbazuk W.B."/>
            <person name="Kanuganti S."/>
            <person name="Tayloe C."/>
            <person name="Meyer L."/>
            <person name="Wilson R.K."/>
            <person name="Newton K.J."/>
        </authorList>
    </citation>
    <scope>NUCLEOTIDE SEQUENCE</scope>
    <source>
        <strain evidence="2">cv. B37N</strain>
    </source>
</reference>
<geneLocation type="mitochondrion" evidence="1"/>